<dbReference type="Proteomes" id="UP001491088">
    <property type="component" value="Chromosome"/>
</dbReference>
<comment type="similarity">
    <text evidence="2">Belongs to the outer membrane factor (OMF) (TC 1.B.17) family.</text>
</comment>
<accession>A0ABZ2TN29</accession>
<evidence type="ECO:0000256" key="1">
    <source>
        <dbReference type="ARBA" id="ARBA00004442"/>
    </source>
</evidence>
<keyword evidence="3" id="KW-0813">Transport</keyword>
<reference evidence="9 10" key="1">
    <citation type="submission" date="2024-03" db="EMBL/GenBank/DDBJ databases">
        <authorList>
            <person name="Cao K."/>
        </authorList>
    </citation>
    <scope>NUCLEOTIDE SEQUENCE [LARGE SCALE GENOMIC DNA]</scope>
    <source>
        <strain evidence="9 10">MCCC 1K00696</strain>
    </source>
</reference>
<evidence type="ECO:0000256" key="2">
    <source>
        <dbReference type="ARBA" id="ARBA00007613"/>
    </source>
</evidence>
<evidence type="ECO:0000256" key="8">
    <source>
        <dbReference type="SAM" id="Coils"/>
    </source>
</evidence>
<keyword evidence="6" id="KW-0472">Membrane</keyword>
<keyword evidence="5" id="KW-0812">Transmembrane</keyword>
<dbReference type="RefSeq" id="WP_340931493.1">
    <property type="nucleotide sequence ID" value="NZ_CP150496.1"/>
</dbReference>
<feature type="coiled-coil region" evidence="8">
    <location>
        <begin position="161"/>
        <end position="212"/>
    </location>
</feature>
<comment type="subcellular location">
    <subcellularLocation>
        <location evidence="1">Cell outer membrane</location>
    </subcellularLocation>
</comment>
<dbReference type="InterPro" id="IPR003423">
    <property type="entry name" value="OMP_efflux"/>
</dbReference>
<organism evidence="9 10">
    <name type="scientific">Polaribacter marinaquae</name>
    <dbReference type="NCBI Taxonomy" id="1642819"/>
    <lineage>
        <taxon>Bacteria</taxon>
        <taxon>Pseudomonadati</taxon>
        <taxon>Bacteroidota</taxon>
        <taxon>Flavobacteriia</taxon>
        <taxon>Flavobacteriales</taxon>
        <taxon>Flavobacteriaceae</taxon>
    </lineage>
</organism>
<sequence>MKKRILVYFSTCFFLITNAQEKTQTLSLKEAINFALENSYNTKASKNDILAAEKKVWETTTIGLPQIDGNIDYQNFIKQPITLADFDQDGTNEEFIFGTKQNMNATVTLRQLLFDGSYLVGLQASKTYLKISEQANEKTEMLTKEAVINAYGNVLVTENSIAILEGNIKILQKNFDDAKKIYENGLNEEEDVEQLEITLGNLKNQLNNTKRMKEIAYQMLNLSLGNPISTKLILTDSLDSLAEDNISLKLISETFNVNNHIDFKISENDIETKRLMVKLEQSKALPTLSAFLNYGAQANSDSFTFLNSNQRWFDSSLLGLSLKIPIFSSFGRSAKTAQAKIALETADLRLQEIKQKLSLEAQKAKNDYQISIDNYQTNKKNVGLAERIEKKQRVKFFEGISSSFDLLQAQNQLYTQQQNYIQSMLEVIAKKATLENALNLPIK</sequence>
<evidence type="ECO:0000313" key="10">
    <source>
        <dbReference type="Proteomes" id="UP001491088"/>
    </source>
</evidence>
<dbReference type="PANTHER" id="PTHR30026">
    <property type="entry name" value="OUTER MEMBRANE PROTEIN TOLC"/>
    <property type="match status" value="1"/>
</dbReference>
<evidence type="ECO:0000256" key="4">
    <source>
        <dbReference type="ARBA" id="ARBA00022452"/>
    </source>
</evidence>
<keyword evidence="10" id="KW-1185">Reference proteome</keyword>
<dbReference type="InterPro" id="IPR051906">
    <property type="entry name" value="TolC-like"/>
</dbReference>
<keyword evidence="8" id="KW-0175">Coiled coil</keyword>
<dbReference type="EMBL" id="CP150496">
    <property type="protein sequence ID" value="WYW54451.1"/>
    <property type="molecule type" value="Genomic_DNA"/>
</dbReference>
<name>A0ABZ2TN29_9FLAO</name>
<dbReference type="Pfam" id="PF02321">
    <property type="entry name" value="OEP"/>
    <property type="match status" value="2"/>
</dbReference>
<keyword evidence="7" id="KW-0998">Cell outer membrane</keyword>
<evidence type="ECO:0000256" key="3">
    <source>
        <dbReference type="ARBA" id="ARBA00022448"/>
    </source>
</evidence>
<keyword evidence="4" id="KW-1134">Transmembrane beta strand</keyword>
<evidence type="ECO:0000313" key="9">
    <source>
        <dbReference type="EMBL" id="WYW54451.1"/>
    </source>
</evidence>
<gene>
    <name evidence="9" type="ORF">WG950_07910</name>
</gene>
<dbReference type="SUPFAM" id="SSF56954">
    <property type="entry name" value="Outer membrane efflux proteins (OEP)"/>
    <property type="match status" value="1"/>
</dbReference>
<dbReference type="PANTHER" id="PTHR30026:SF20">
    <property type="entry name" value="OUTER MEMBRANE PROTEIN TOLC"/>
    <property type="match status" value="1"/>
</dbReference>
<evidence type="ECO:0000256" key="7">
    <source>
        <dbReference type="ARBA" id="ARBA00023237"/>
    </source>
</evidence>
<proteinExistence type="inferred from homology"/>
<protein>
    <submittedName>
        <fullName evidence="9">TolC family protein</fullName>
    </submittedName>
</protein>
<evidence type="ECO:0000256" key="6">
    <source>
        <dbReference type="ARBA" id="ARBA00023136"/>
    </source>
</evidence>
<evidence type="ECO:0000256" key="5">
    <source>
        <dbReference type="ARBA" id="ARBA00022692"/>
    </source>
</evidence>
<dbReference type="Gene3D" id="1.20.1600.10">
    <property type="entry name" value="Outer membrane efflux proteins (OEP)"/>
    <property type="match status" value="1"/>
</dbReference>